<evidence type="ECO:0000256" key="2">
    <source>
        <dbReference type="ARBA" id="ARBA00022741"/>
    </source>
</evidence>
<dbReference type="GO" id="GO:0005524">
    <property type="term" value="F:ATP binding"/>
    <property type="evidence" value="ECO:0007669"/>
    <property type="project" value="UniProtKB-KW"/>
</dbReference>
<evidence type="ECO:0000259" key="5">
    <source>
        <dbReference type="Pfam" id="PF05161"/>
    </source>
</evidence>
<keyword evidence="4" id="KW-0067">ATP-binding</keyword>
<dbReference type="FunFam" id="3.40.1480.10:FF:000002">
    <property type="entry name" value="Glycerate kinase"/>
    <property type="match status" value="1"/>
</dbReference>
<keyword evidence="3" id="KW-0418">Kinase</keyword>
<dbReference type="InterPro" id="IPR037035">
    <property type="entry name" value="GK-like_C_sf"/>
</dbReference>
<dbReference type="FunFam" id="3.40.50.10180:FF:000001">
    <property type="entry name" value="Glycerate kinase"/>
    <property type="match status" value="1"/>
</dbReference>
<protein>
    <submittedName>
        <fullName evidence="7">DUF4147 domain-containing protein</fullName>
    </submittedName>
</protein>
<dbReference type="PANTHER" id="PTHR12227">
    <property type="entry name" value="GLYCERATE KINASE"/>
    <property type="match status" value="1"/>
</dbReference>
<dbReference type="InterPro" id="IPR007835">
    <property type="entry name" value="MOFRL"/>
</dbReference>
<dbReference type="PANTHER" id="PTHR12227:SF0">
    <property type="entry name" value="GLYCERATE KINASE"/>
    <property type="match status" value="1"/>
</dbReference>
<dbReference type="Pfam" id="PF13660">
    <property type="entry name" value="DUF4147"/>
    <property type="match status" value="1"/>
</dbReference>
<evidence type="ECO:0000256" key="1">
    <source>
        <dbReference type="ARBA" id="ARBA00022679"/>
    </source>
</evidence>
<dbReference type="InterPro" id="IPR025286">
    <property type="entry name" value="MOFRL_assoc_dom"/>
</dbReference>
<gene>
    <name evidence="7" type="ORF">GF339_13050</name>
</gene>
<evidence type="ECO:0000313" key="7">
    <source>
        <dbReference type="EMBL" id="MBD3325511.1"/>
    </source>
</evidence>
<reference evidence="7" key="1">
    <citation type="submission" date="2019-11" db="EMBL/GenBank/DDBJ databases">
        <title>Microbial mats filling the niche in hypersaline microbial mats.</title>
        <authorList>
            <person name="Wong H.L."/>
            <person name="Macleod F.I."/>
            <person name="White R.A. III"/>
            <person name="Burns B.P."/>
        </authorList>
    </citation>
    <scope>NUCLEOTIDE SEQUENCE</scope>
    <source>
        <strain evidence="7">Rbin_158</strain>
    </source>
</reference>
<dbReference type="GO" id="GO:0005737">
    <property type="term" value="C:cytoplasm"/>
    <property type="evidence" value="ECO:0007669"/>
    <property type="project" value="TreeGrafter"/>
</dbReference>
<proteinExistence type="predicted"/>
<sequence>MTYGKESALLNTERLRQHAHDIFQAGLQAVDPIDAVKRYVTCDNNILHVEHAQYDLTAYEHVYIIGGGKAGASMAQAMEDILGTRITKGIVNVKYDHLLPTQIVRLHEAGHPVPDEAGVQGTQQIVDLLGASTDHDLVICLISGGGSALLPAPVKGLALQHMQDVTKLLLECGATINEINTIRKHISAIKGGQMARLASPSTLVTLILSDVIGDPLDTIASGPTVTDNQTFEDCLDILDKYGITEKIPPLILERLQQGVRGEIPDTPKAGDPVFANTQNLIVASNALAADAARRKAEALGYTTMLVSTFVEGETREVAKVHAAMVKEILHSGNPMPAPACLISGGETTVTIQGDGLGGRNQEFVLAAAIEIAGLDKVVVFSAGTDGTDGPTDAAGAIADGFTVQRANDQDLAPMAFLKANDSYHFFECLDDLVKTGPTNTNVMDLRIMLVG</sequence>
<evidence type="ECO:0000259" key="6">
    <source>
        <dbReference type="Pfam" id="PF13660"/>
    </source>
</evidence>
<dbReference type="Gene3D" id="3.40.1480.10">
    <property type="entry name" value="MOFRL domain"/>
    <property type="match status" value="1"/>
</dbReference>
<dbReference type="Gene3D" id="3.40.50.10180">
    <property type="entry name" value="Glycerate kinase, MOFRL-like N-terminal domain"/>
    <property type="match status" value="1"/>
</dbReference>
<feature type="domain" description="MOFRL-associated" evidence="6">
    <location>
        <begin position="19"/>
        <end position="255"/>
    </location>
</feature>
<evidence type="ECO:0000313" key="8">
    <source>
        <dbReference type="Proteomes" id="UP000649604"/>
    </source>
</evidence>
<dbReference type="GO" id="GO:0008887">
    <property type="term" value="F:glycerate kinase activity"/>
    <property type="evidence" value="ECO:0007669"/>
    <property type="project" value="InterPro"/>
</dbReference>
<dbReference type="Proteomes" id="UP000649604">
    <property type="component" value="Unassembled WGS sequence"/>
</dbReference>
<organism evidence="7 8">
    <name type="scientific">candidate division KSB3 bacterium</name>
    <dbReference type="NCBI Taxonomy" id="2044937"/>
    <lineage>
        <taxon>Bacteria</taxon>
        <taxon>candidate division KSB3</taxon>
    </lineage>
</organism>
<dbReference type="AlphaFoldDB" id="A0A9D5JXF9"/>
<dbReference type="SUPFAM" id="SSF82544">
    <property type="entry name" value="GckA/TtuD-like"/>
    <property type="match status" value="1"/>
</dbReference>
<comment type="caution">
    <text evidence="7">The sequence shown here is derived from an EMBL/GenBank/DDBJ whole genome shotgun (WGS) entry which is preliminary data.</text>
</comment>
<feature type="domain" description="MOFRL" evidence="5">
    <location>
        <begin position="339"/>
        <end position="444"/>
    </location>
</feature>
<dbReference type="Pfam" id="PF05161">
    <property type="entry name" value="MOFRL"/>
    <property type="match status" value="1"/>
</dbReference>
<accession>A0A9D5JXF9</accession>
<evidence type="ECO:0000256" key="4">
    <source>
        <dbReference type="ARBA" id="ARBA00022840"/>
    </source>
</evidence>
<name>A0A9D5JXF9_9BACT</name>
<dbReference type="InterPro" id="IPR038614">
    <property type="entry name" value="GK_N_sf"/>
</dbReference>
<keyword evidence="1" id="KW-0808">Transferase</keyword>
<dbReference type="InterPro" id="IPR039760">
    <property type="entry name" value="MOFRL_protein"/>
</dbReference>
<dbReference type="EMBL" id="WJJP01000423">
    <property type="protein sequence ID" value="MBD3325511.1"/>
    <property type="molecule type" value="Genomic_DNA"/>
</dbReference>
<evidence type="ECO:0000256" key="3">
    <source>
        <dbReference type="ARBA" id="ARBA00022777"/>
    </source>
</evidence>
<keyword evidence="2" id="KW-0547">Nucleotide-binding</keyword>